<dbReference type="Gene3D" id="3.40.1190.20">
    <property type="match status" value="1"/>
</dbReference>
<keyword evidence="11 12" id="KW-0119">Carbohydrate metabolism</keyword>
<accession>A0AAU7V7S9</accession>
<dbReference type="GO" id="GO:0019303">
    <property type="term" value="P:D-ribose catabolic process"/>
    <property type="evidence" value="ECO:0007669"/>
    <property type="project" value="UniProtKB-UniRule"/>
</dbReference>
<dbReference type="SUPFAM" id="SSF53613">
    <property type="entry name" value="Ribokinase-like"/>
    <property type="match status" value="1"/>
</dbReference>
<comment type="pathway">
    <text evidence="12">Carbohydrate metabolism; D-ribose degradation; D-ribose 5-phosphate from beta-D-ribopyranose: step 2/2.</text>
</comment>
<comment type="cofactor">
    <cofactor evidence="12">
        <name>Mg(2+)</name>
        <dbReference type="ChEBI" id="CHEBI:18420"/>
    </cofactor>
    <text evidence="12">Requires a divalent cation, most likely magnesium in vivo, as an electrophilic catalyst to aid phosphoryl group transfer. It is the chelate of the metal and the nucleotide that is the actual substrate.</text>
</comment>
<dbReference type="InterPro" id="IPR002173">
    <property type="entry name" value="Carboh/pur_kinase_PfkB_CS"/>
</dbReference>
<comment type="caution">
    <text evidence="12">Lacks conserved residue(s) required for the propagation of feature annotation.</text>
</comment>
<keyword evidence="7 12" id="KW-0418">Kinase</keyword>
<dbReference type="InterPro" id="IPR029056">
    <property type="entry name" value="Ribokinase-like"/>
</dbReference>
<evidence type="ECO:0000256" key="6">
    <source>
        <dbReference type="ARBA" id="ARBA00022741"/>
    </source>
</evidence>
<evidence type="ECO:0000256" key="12">
    <source>
        <dbReference type="HAMAP-Rule" id="MF_01987"/>
    </source>
</evidence>
<keyword evidence="8 12" id="KW-0067">ATP-binding</keyword>
<dbReference type="InterPro" id="IPR011877">
    <property type="entry name" value="Ribokinase"/>
</dbReference>
<evidence type="ECO:0000256" key="1">
    <source>
        <dbReference type="ARBA" id="ARBA00005380"/>
    </source>
</evidence>
<sequence length="305" mass="31303">MNQQEVLVVGSANQDIVVRVDRLPKLGETILGEDVVYLPGGKGLNQACACGATGTRTHFLGAVGADGSGTQLLAAMRERGVDVDLTPSLDEVATGTAHILVSANGGNQIVVVPAANSQVSEVQVQQAFAALPDPRVLVLQGEIPFATSLAAAELMGARGGRTVFNLAPAAEVPERLLALADPLVVNEFEAGLILGVTPPSSRAEAAERARELLARSRSVIITLGAQGSVVADQEGTEEIAPTEVAEVVDTTGAGDAFVGVLAAELCHGQDLREAARRASLAAAQSVTRPGASQSYGAIEALYREA</sequence>
<comment type="activity regulation">
    <text evidence="12">Activated by a monovalent cation that binds near, but not in, the active site. The most likely occupant of the site in vivo is potassium. Ion binding induces a conformational change that may alter substrate affinity.</text>
</comment>
<evidence type="ECO:0000256" key="11">
    <source>
        <dbReference type="ARBA" id="ARBA00023277"/>
    </source>
</evidence>
<feature type="binding site" evidence="12">
    <location>
        <position position="142"/>
    </location>
    <ligand>
        <name>substrate</name>
    </ligand>
</feature>
<dbReference type="HAMAP" id="MF_01987">
    <property type="entry name" value="Ribokinase"/>
    <property type="match status" value="1"/>
</dbReference>
<evidence type="ECO:0000256" key="3">
    <source>
        <dbReference type="ARBA" id="ARBA00016943"/>
    </source>
</evidence>
<organism evidence="14">
    <name type="scientific">Scrofimicrobium appendicitidis</name>
    <dbReference type="NCBI Taxonomy" id="3079930"/>
    <lineage>
        <taxon>Bacteria</taxon>
        <taxon>Bacillati</taxon>
        <taxon>Actinomycetota</taxon>
        <taxon>Actinomycetes</taxon>
        <taxon>Actinomycetales</taxon>
        <taxon>Actinomycetaceae</taxon>
        <taxon>Scrofimicrobium</taxon>
    </lineage>
</organism>
<keyword evidence="5 12" id="KW-0479">Metal-binding</keyword>
<dbReference type="PANTHER" id="PTHR10584:SF166">
    <property type="entry name" value="RIBOKINASE"/>
    <property type="match status" value="1"/>
</dbReference>
<dbReference type="KEGG" id="sapp:SAC06_02055"/>
<feature type="binding site" evidence="12">
    <location>
        <begin position="41"/>
        <end position="45"/>
    </location>
    <ligand>
        <name>substrate</name>
    </ligand>
</feature>
<comment type="catalytic activity">
    <reaction evidence="12">
        <text>D-ribose + ATP = D-ribose 5-phosphate + ADP + H(+)</text>
        <dbReference type="Rhea" id="RHEA:13697"/>
        <dbReference type="ChEBI" id="CHEBI:15378"/>
        <dbReference type="ChEBI" id="CHEBI:30616"/>
        <dbReference type="ChEBI" id="CHEBI:47013"/>
        <dbReference type="ChEBI" id="CHEBI:78346"/>
        <dbReference type="ChEBI" id="CHEBI:456216"/>
        <dbReference type="EC" id="2.7.1.15"/>
    </reaction>
</comment>
<evidence type="ECO:0000256" key="8">
    <source>
        <dbReference type="ARBA" id="ARBA00022840"/>
    </source>
</evidence>
<proteinExistence type="inferred from homology"/>
<feature type="binding site" evidence="12">
    <location>
        <position position="255"/>
    </location>
    <ligand>
        <name>substrate</name>
    </ligand>
</feature>
<evidence type="ECO:0000256" key="5">
    <source>
        <dbReference type="ARBA" id="ARBA00022723"/>
    </source>
</evidence>
<keyword evidence="10 12" id="KW-0630">Potassium</keyword>
<dbReference type="GO" id="GO:0005524">
    <property type="term" value="F:ATP binding"/>
    <property type="evidence" value="ECO:0007669"/>
    <property type="project" value="UniProtKB-UniRule"/>
</dbReference>
<dbReference type="AlphaFoldDB" id="A0AAU7V7S9"/>
<dbReference type="EC" id="2.7.1.15" evidence="2 12"/>
<dbReference type="CDD" id="cd01174">
    <property type="entry name" value="ribokinase"/>
    <property type="match status" value="1"/>
</dbReference>
<dbReference type="PROSITE" id="PS00583">
    <property type="entry name" value="PFKB_KINASES_1"/>
    <property type="match status" value="1"/>
</dbReference>
<dbReference type="Pfam" id="PF00294">
    <property type="entry name" value="PfkB"/>
    <property type="match status" value="1"/>
</dbReference>
<evidence type="ECO:0000256" key="9">
    <source>
        <dbReference type="ARBA" id="ARBA00022842"/>
    </source>
</evidence>
<comment type="subunit">
    <text evidence="12">Homodimer.</text>
</comment>
<feature type="binding site" evidence="12">
    <location>
        <position position="285"/>
    </location>
    <ligand>
        <name>K(+)</name>
        <dbReference type="ChEBI" id="CHEBI:29103"/>
    </ligand>
</feature>
<evidence type="ECO:0000256" key="2">
    <source>
        <dbReference type="ARBA" id="ARBA00012035"/>
    </source>
</evidence>
<dbReference type="InterPro" id="IPR011611">
    <property type="entry name" value="PfkB_dom"/>
</dbReference>
<dbReference type="GO" id="GO:0004747">
    <property type="term" value="F:ribokinase activity"/>
    <property type="evidence" value="ECO:0007669"/>
    <property type="project" value="UniProtKB-UniRule"/>
</dbReference>
<comment type="similarity">
    <text evidence="1">Belongs to the carbohydrate kinase pfkB family.</text>
</comment>
<dbReference type="InterPro" id="IPR002139">
    <property type="entry name" value="Ribo/fructo_kinase"/>
</dbReference>
<evidence type="ECO:0000256" key="10">
    <source>
        <dbReference type="ARBA" id="ARBA00022958"/>
    </source>
</evidence>
<dbReference type="EMBL" id="CP138335">
    <property type="protein sequence ID" value="XBW08360.1"/>
    <property type="molecule type" value="Genomic_DNA"/>
</dbReference>
<comment type="similarity">
    <text evidence="12">Belongs to the carbohydrate kinase PfkB family. Ribokinase subfamily.</text>
</comment>
<feature type="domain" description="Carbohydrate kinase PfkB" evidence="13">
    <location>
        <begin position="4"/>
        <end position="294"/>
    </location>
</feature>
<feature type="binding site" evidence="12">
    <location>
        <begin position="254"/>
        <end position="255"/>
    </location>
    <ligand>
        <name>ATP</name>
        <dbReference type="ChEBI" id="CHEBI:30616"/>
    </ligand>
</feature>
<keyword evidence="4 12" id="KW-0808">Transferase</keyword>
<feature type="binding site" evidence="12">
    <location>
        <position position="288"/>
    </location>
    <ligand>
        <name>K(+)</name>
        <dbReference type="ChEBI" id="CHEBI:29103"/>
    </ligand>
</feature>
<keyword evidence="6 12" id="KW-0547">Nucleotide-binding</keyword>
<comment type="function">
    <text evidence="12">Catalyzes the phosphorylation of ribose at O-5 in a reaction requiring ATP and magnesium. The resulting D-ribose-5-phosphate can then be used either for sythesis of nucleotides, histidine, and tryptophan, or as a component of the pentose phosphate pathway.</text>
</comment>
<evidence type="ECO:0000256" key="4">
    <source>
        <dbReference type="ARBA" id="ARBA00022679"/>
    </source>
</evidence>
<feature type="binding site" evidence="12">
    <location>
        <begin position="222"/>
        <end position="227"/>
    </location>
    <ligand>
        <name>ATP</name>
        <dbReference type="ChEBI" id="CHEBI:30616"/>
    </ligand>
</feature>
<feature type="binding site" evidence="12">
    <location>
        <begin position="13"/>
        <end position="15"/>
    </location>
    <ligand>
        <name>substrate</name>
    </ligand>
</feature>
<keyword evidence="9 12" id="KW-0460">Magnesium</keyword>
<evidence type="ECO:0000259" key="13">
    <source>
        <dbReference type="Pfam" id="PF00294"/>
    </source>
</evidence>
<dbReference type="RefSeq" id="WP_350258559.1">
    <property type="nucleotide sequence ID" value="NZ_CP138335.1"/>
</dbReference>
<comment type="subcellular location">
    <subcellularLocation>
        <location evidence="12">Cytoplasm</location>
    </subcellularLocation>
</comment>
<name>A0AAU7V7S9_9ACTO</name>
<feature type="binding site" evidence="12">
    <location>
        <position position="251"/>
    </location>
    <ligand>
        <name>K(+)</name>
        <dbReference type="ChEBI" id="CHEBI:29103"/>
    </ligand>
</feature>
<reference evidence="14" key="1">
    <citation type="submission" date="2023-11" db="EMBL/GenBank/DDBJ databases">
        <title>Scrofimicrobium hongkongense sp. nov., isolated from a patient with peritonitis.</title>
        <authorList>
            <person name="Lao H.Y."/>
            <person name="Wong A.Y.P."/>
            <person name="Ng T.L."/>
            <person name="Wong R.Y.L."/>
            <person name="Yau M.C.Y."/>
            <person name="Lam J.Y.W."/>
            <person name="Siu G.K.H."/>
        </authorList>
    </citation>
    <scope>NUCLEOTIDE SEQUENCE</scope>
    <source>
        <strain evidence="14">R131</strain>
    </source>
</reference>
<dbReference type="GO" id="GO:0046872">
    <property type="term" value="F:metal ion binding"/>
    <property type="evidence" value="ECO:0007669"/>
    <property type="project" value="UniProtKB-KW"/>
</dbReference>
<feature type="binding site" evidence="12">
    <location>
        <position position="294"/>
    </location>
    <ligand>
        <name>K(+)</name>
        <dbReference type="ChEBI" id="CHEBI:29103"/>
    </ligand>
</feature>
<keyword evidence="12" id="KW-0963">Cytoplasm</keyword>
<dbReference type="PANTHER" id="PTHR10584">
    <property type="entry name" value="SUGAR KINASE"/>
    <property type="match status" value="1"/>
</dbReference>
<protein>
    <recommendedName>
        <fullName evidence="3 12">Ribokinase</fullName>
        <shortName evidence="12">RK</shortName>
        <ecNumber evidence="2 12">2.7.1.15</ecNumber>
    </recommendedName>
</protein>
<dbReference type="PRINTS" id="PR00990">
    <property type="entry name" value="RIBOKINASE"/>
</dbReference>
<feature type="active site" description="Proton acceptor" evidence="12">
    <location>
        <position position="255"/>
    </location>
</feature>
<evidence type="ECO:0000256" key="7">
    <source>
        <dbReference type="ARBA" id="ARBA00022777"/>
    </source>
</evidence>
<feature type="binding site" evidence="12">
    <location>
        <position position="249"/>
    </location>
    <ligand>
        <name>K(+)</name>
        <dbReference type="ChEBI" id="CHEBI:29103"/>
    </ligand>
</feature>
<dbReference type="GO" id="GO:0005829">
    <property type="term" value="C:cytosol"/>
    <property type="evidence" value="ECO:0007669"/>
    <property type="project" value="TreeGrafter"/>
</dbReference>
<evidence type="ECO:0000313" key="14">
    <source>
        <dbReference type="EMBL" id="XBW08360.1"/>
    </source>
</evidence>
<gene>
    <name evidence="12" type="primary">rbsK</name>
    <name evidence="14" type="ORF">SAC06_02055</name>
</gene>
<feature type="binding site" evidence="12">
    <location>
        <position position="290"/>
    </location>
    <ligand>
        <name>K(+)</name>
        <dbReference type="ChEBI" id="CHEBI:29103"/>
    </ligand>
</feature>
<feature type="binding site" evidence="12">
    <location>
        <position position="186"/>
    </location>
    <ligand>
        <name>ATP</name>
        <dbReference type="ChEBI" id="CHEBI:30616"/>
    </ligand>
</feature>